<organism evidence="1 2">
    <name type="scientific">Devosia algicola</name>
    <dbReference type="NCBI Taxonomy" id="3026418"/>
    <lineage>
        <taxon>Bacteria</taxon>
        <taxon>Pseudomonadati</taxon>
        <taxon>Pseudomonadota</taxon>
        <taxon>Alphaproteobacteria</taxon>
        <taxon>Hyphomicrobiales</taxon>
        <taxon>Devosiaceae</taxon>
        <taxon>Devosia</taxon>
    </lineage>
</organism>
<dbReference type="EMBL" id="CP118246">
    <property type="protein sequence ID" value="WDR04240.1"/>
    <property type="molecule type" value="Genomic_DNA"/>
</dbReference>
<reference evidence="1 2" key="1">
    <citation type="submission" date="2023-02" db="EMBL/GenBank/DDBJ databases">
        <title>Devosia algicola sp. nov., isolated from the phycosphere of marine algae.</title>
        <authorList>
            <person name="Kim J.M."/>
            <person name="Lee J.K."/>
            <person name="Choi B.J."/>
            <person name="Bayburt H."/>
            <person name="Jeon C.O."/>
        </authorList>
    </citation>
    <scope>NUCLEOTIDE SEQUENCE [LARGE SCALE GENOMIC DNA]</scope>
    <source>
        <strain evidence="1 2">G20-9</strain>
    </source>
</reference>
<gene>
    <name evidence="1" type="ORF">PSQ19_05720</name>
</gene>
<proteinExistence type="predicted"/>
<name>A0ABY7YT74_9HYPH</name>
<keyword evidence="2" id="KW-1185">Reference proteome</keyword>
<evidence type="ECO:0000313" key="2">
    <source>
        <dbReference type="Proteomes" id="UP001220530"/>
    </source>
</evidence>
<sequence>MGLFITSMVVSVGLETVSTQINRVLNPTPPGAAASLTPAGEIWLEQRSGDTRYVLMALGMQPGGAVLNGVTVFNIGAESQKRITADQADLMDGKWVLVNAVGDSPDRPPERLSNYTLPTTSTPAEISLKLSSTEDMTIFEPD</sequence>
<dbReference type="Proteomes" id="UP001220530">
    <property type="component" value="Chromosome"/>
</dbReference>
<dbReference type="RefSeq" id="WP_282220623.1">
    <property type="nucleotide sequence ID" value="NZ_CP118246.1"/>
</dbReference>
<protein>
    <submittedName>
        <fullName evidence="1">Uncharacterized protein</fullName>
    </submittedName>
</protein>
<evidence type="ECO:0000313" key="1">
    <source>
        <dbReference type="EMBL" id="WDR04240.1"/>
    </source>
</evidence>
<accession>A0ABY7YT74</accession>